<evidence type="ECO:0000259" key="2">
    <source>
        <dbReference type="Pfam" id="PF02371"/>
    </source>
</evidence>
<dbReference type="EMBL" id="DYWQ01000127">
    <property type="protein sequence ID" value="HJF45788.1"/>
    <property type="molecule type" value="Genomic_DNA"/>
</dbReference>
<name>A0A921KLX0_9ACTN</name>
<dbReference type="GO" id="GO:0004803">
    <property type="term" value="F:transposase activity"/>
    <property type="evidence" value="ECO:0007669"/>
    <property type="project" value="InterPro"/>
</dbReference>
<dbReference type="Proteomes" id="UP000697330">
    <property type="component" value="Unassembled WGS sequence"/>
</dbReference>
<dbReference type="PANTHER" id="PTHR33055">
    <property type="entry name" value="TRANSPOSASE FOR INSERTION SEQUENCE ELEMENT IS1111A"/>
    <property type="match status" value="1"/>
</dbReference>
<evidence type="ECO:0000313" key="3">
    <source>
        <dbReference type="EMBL" id="HJF45788.1"/>
    </source>
</evidence>
<organism evidence="3 4">
    <name type="scientific">Thermophilibacter provencensis</name>
    <dbReference type="NCBI Taxonomy" id="1852386"/>
    <lineage>
        <taxon>Bacteria</taxon>
        <taxon>Bacillati</taxon>
        <taxon>Actinomycetota</taxon>
        <taxon>Coriobacteriia</taxon>
        <taxon>Coriobacteriales</taxon>
        <taxon>Atopobiaceae</taxon>
        <taxon>Thermophilibacter</taxon>
    </lineage>
</organism>
<reference evidence="3" key="1">
    <citation type="journal article" date="2021" name="PeerJ">
        <title>Extensive microbial diversity within the chicken gut microbiome revealed by metagenomics and culture.</title>
        <authorList>
            <person name="Gilroy R."/>
            <person name="Ravi A."/>
            <person name="Getino M."/>
            <person name="Pursley I."/>
            <person name="Horton D.L."/>
            <person name="Alikhan N.F."/>
            <person name="Baker D."/>
            <person name="Gharbi K."/>
            <person name="Hall N."/>
            <person name="Watson M."/>
            <person name="Adriaenssens E.M."/>
            <person name="Foster-Nyarko E."/>
            <person name="Jarju S."/>
            <person name="Secka A."/>
            <person name="Antonio M."/>
            <person name="Oren A."/>
            <person name="Chaudhuri R.R."/>
            <person name="La Ragione R."/>
            <person name="Hildebrand F."/>
            <person name="Pallen M.J."/>
        </authorList>
    </citation>
    <scope>NUCLEOTIDE SEQUENCE</scope>
    <source>
        <strain evidence="3">CHK124-7917</strain>
    </source>
</reference>
<dbReference type="Pfam" id="PF02371">
    <property type="entry name" value="Transposase_20"/>
    <property type="match status" value="1"/>
</dbReference>
<comment type="caution">
    <text evidence="3">The sequence shown here is derived from an EMBL/GenBank/DDBJ whole genome shotgun (WGS) entry which is preliminary data.</text>
</comment>
<dbReference type="PANTHER" id="PTHR33055:SF3">
    <property type="entry name" value="PUTATIVE TRANSPOSASE FOR IS117-RELATED"/>
    <property type="match status" value="1"/>
</dbReference>
<feature type="region of interest" description="Disordered" evidence="1">
    <location>
        <begin position="1"/>
        <end position="22"/>
    </location>
</feature>
<proteinExistence type="predicted"/>
<dbReference type="RefSeq" id="WP_274959474.1">
    <property type="nucleotide sequence ID" value="NZ_DYWQ01000127.1"/>
</dbReference>
<dbReference type="GO" id="GO:0006313">
    <property type="term" value="P:DNA transposition"/>
    <property type="evidence" value="ECO:0007669"/>
    <property type="project" value="InterPro"/>
</dbReference>
<dbReference type="GO" id="GO:0003677">
    <property type="term" value="F:DNA binding"/>
    <property type="evidence" value="ECO:0007669"/>
    <property type="project" value="InterPro"/>
</dbReference>
<dbReference type="InterPro" id="IPR003346">
    <property type="entry name" value="Transposase_20"/>
</dbReference>
<dbReference type="Gene3D" id="1.10.340.30">
    <property type="entry name" value="Hypothetical protein, domain 2"/>
    <property type="match status" value="1"/>
</dbReference>
<dbReference type="InterPro" id="IPR047650">
    <property type="entry name" value="Transpos_IS110"/>
</dbReference>
<evidence type="ECO:0000256" key="1">
    <source>
        <dbReference type="SAM" id="MobiDB-lite"/>
    </source>
</evidence>
<evidence type="ECO:0000313" key="4">
    <source>
        <dbReference type="Proteomes" id="UP000697330"/>
    </source>
</evidence>
<accession>A0A921KLX0</accession>
<protein>
    <submittedName>
        <fullName evidence="3">Transposase</fullName>
    </submittedName>
</protein>
<dbReference type="SUPFAM" id="SSF48150">
    <property type="entry name" value="DNA-glycosylase"/>
    <property type="match status" value="1"/>
</dbReference>
<reference evidence="3" key="2">
    <citation type="submission" date="2021-09" db="EMBL/GenBank/DDBJ databases">
        <authorList>
            <person name="Gilroy R."/>
        </authorList>
    </citation>
    <scope>NUCLEOTIDE SEQUENCE</scope>
    <source>
        <strain evidence="3">CHK124-7917</strain>
    </source>
</reference>
<dbReference type="InterPro" id="IPR011257">
    <property type="entry name" value="DNA_glycosylase"/>
</dbReference>
<dbReference type="AlphaFoldDB" id="A0A921KLX0"/>
<sequence length="247" mass="25633">MASRTRAADRLRAVPPEAGPAFGAQAGPLSRWRLAVLAELGGPFGIRGAGLRRFRSVAERGGGARRAAADRLWAAAAASASSGRPELAAESELVRSLAARVAAGSAEAARLDAPVSDSLAGDEAYEALLTVPGVGPKTAAALVTLVDVSLFRGHDELAAHAGLAPCNRQSGTSLNASSPSRGGNRTLKNLLICSCTSLAGTENRCGRHYDACRARGMRHNKALKAVARKRLKAIYAIMRDGVPYRDG</sequence>
<feature type="compositionally biased region" description="Basic and acidic residues" evidence="1">
    <location>
        <begin position="1"/>
        <end position="12"/>
    </location>
</feature>
<dbReference type="GO" id="GO:0006281">
    <property type="term" value="P:DNA repair"/>
    <property type="evidence" value="ECO:0007669"/>
    <property type="project" value="InterPro"/>
</dbReference>
<feature type="domain" description="Transposase IS116/IS110/IS902 C-terminal" evidence="2">
    <location>
        <begin position="126"/>
        <end position="198"/>
    </location>
</feature>
<gene>
    <name evidence="3" type="ORF">K8U72_08435</name>
</gene>